<keyword evidence="3" id="KW-0378">Hydrolase</keyword>
<dbReference type="SMART" id="SM00936">
    <property type="entry name" value="PBP5_C"/>
    <property type="match status" value="1"/>
</dbReference>
<dbReference type="Gene3D" id="2.60.410.10">
    <property type="entry name" value="D-Ala-D-Ala carboxypeptidase, C-terminal domain"/>
    <property type="match status" value="1"/>
</dbReference>
<dbReference type="Gene3D" id="3.40.710.10">
    <property type="entry name" value="DD-peptidase/beta-lactamase superfamily"/>
    <property type="match status" value="1"/>
</dbReference>
<dbReference type="PANTHER" id="PTHR21581:SF6">
    <property type="entry name" value="TRAFFICKING PROTEIN PARTICLE COMPLEX SUBUNIT 12"/>
    <property type="match status" value="1"/>
</dbReference>
<keyword evidence="3" id="KW-0645">Protease</keyword>
<dbReference type="SUPFAM" id="SSF69189">
    <property type="entry name" value="Penicillin-binding protein associated domain"/>
    <property type="match status" value="1"/>
</dbReference>
<dbReference type="Pfam" id="PF07943">
    <property type="entry name" value="PBP5_C"/>
    <property type="match status" value="1"/>
</dbReference>
<dbReference type="Pfam" id="PF00768">
    <property type="entry name" value="Peptidase_S11"/>
    <property type="match status" value="1"/>
</dbReference>
<dbReference type="InterPro" id="IPR012907">
    <property type="entry name" value="Peptidase_S11_C"/>
</dbReference>
<gene>
    <name evidence="3" type="ORF">GYA55_13470</name>
</gene>
<feature type="domain" description="Peptidase S11 D-Ala-D-Ala carboxypeptidase A C-terminal" evidence="2">
    <location>
        <begin position="160"/>
        <end position="251"/>
    </location>
</feature>
<evidence type="ECO:0000259" key="2">
    <source>
        <dbReference type="SMART" id="SM00936"/>
    </source>
</evidence>
<comment type="function">
    <text evidence="1">Removes C-terminal D-alanyl residues from sugar-peptide cell wall precursors.</text>
</comment>
<dbReference type="InterPro" id="IPR015956">
    <property type="entry name" value="Peniciliin-bd_prot_C_sf"/>
</dbReference>
<dbReference type="PANTHER" id="PTHR21581">
    <property type="entry name" value="D-ALANYL-D-ALANINE CARBOXYPEPTIDASE"/>
    <property type="match status" value="1"/>
</dbReference>
<evidence type="ECO:0000313" key="4">
    <source>
        <dbReference type="Proteomes" id="UP000524246"/>
    </source>
</evidence>
<dbReference type="EMBL" id="JAAZON010000614">
    <property type="protein sequence ID" value="NMC64168.1"/>
    <property type="molecule type" value="Genomic_DNA"/>
</dbReference>
<reference evidence="3 4" key="1">
    <citation type="journal article" date="2020" name="Biotechnol. Biofuels">
        <title>New insights from the biogas microbiome by comprehensive genome-resolved metagenomics of nearly 1600 species originating from multiple anaerobic digesters.</title>
        <authorList>
            <person name="Campanaro S."/>
            <person name="Treu L."/>
            <person name="Rodriguez-R L.M."/>
            <person name="Kovalovszki A."/>
            <person name="Ziels R.M."/>
            <person name="Maus I."/>
            <person name="Zhu X."/>
            <person name="Kougias P.G."/>
            <person name="Basile A."/>
            <person name="Luo G."/>
            <person name="Schluter A."/>
            <person name="Konstantinidis K.T."/>
            <person name="Angelidaki I."/>
        </authorList>
    </citation>
    <scope>NUCLEOTIDE SEQUENCE [LARGE SCALE GENOMIC DNA]</scope>
    <source>
        <strain evidence="3">AS27yjCOA_65</strain>
    </source>
</reference>
<dbReference type="GO" id="GO:0009002">
    <property type="term" value="F:serine-type D-Ala-D-Ala carboxypeptidase activity"/>
    <property type="evidence" value="ECO:0007669"/>
    <property type="project" value="InterPro"/>
</dbReference>
<dbReference type="InterPro" id="IPR037167">
    <property type="entry name" value="Peptidase_S11_C_sf"/>
</dbReference>
<evidence type="ECO:0000313" key="3">
    <source>
        <dbReference type="EMBL" id="NMC64168.1"/>
    </source>
</evidence>
<dbReference type="InterPro" id="IPR001967">
    <property type="entry name" value="Peptidase_S11_N"/>
</dbReference>
<protein>
    <submittedName>
        <fullName evidence="3">D-alanyl-D-alanine carboxypeptidase</fullName>
    </submittedName>
</protein>
<keyword evidence="3" id="KW-0121">Carboxypeptidase</keyword>
<organism evidence="3 4">
    <name type="scientific">SAR324 cluster bacterium</name>
    <dbReference type="NCBI Taxonomy" id="2024889"/>
    <lineage>
        <taxon>Bacteria</taxon>
        <taxon>Deltaproteobacteria</taxon>
        <taxon>SAR324 cluster</taxon>
    </lineage>
</organism>
<feature type="non-terminal residue" evidence="3">
    <location>
        <position position="1"/>
    </location>
</feature>
<dbReference type="InterPro" id="IPR012338">
    <property type="entry name" value="Beta-lactam/transpept-like"/>
</dbReference>
<dbReference type="AlphaFoldDB" id="A0A7X9IKJ6"/>
<dbReference type="SUPFAM" id="SSF56601">
    <property type="entry name" value="beta-lactamase/transpeptidase-like"/>
    <property type="match status" value="1"/>
</dbReference>
<sequence length="262" mass="28520">QSANDAATAIAEYIGGSVEGFVLMMNEEAEKLGMTNTVFQTPHGLPPSAGQADDLTTSRDMATLGRALLSEFPELTALTGKIDGDFRNGTFKLHNHNNLLRHYDGCDGIKTGFHNGAGFCITASAVRNNIRMITSVMGCNSIKSRTEEASRLLSQGFAQYRLVKLIDDGAPVNQMVPVIKGKKKEVMPVAAKRVTGVVRISNADKVEQIKELCSELKAPVVKDTPCGQIRFLVNGHEVGRVDAVVREDIPKATLTERFWNLF</sequence>
<dbReference type="GO" id="GO:0006508">
    <property type="term" value="P:proteolysis"/>
    <property type="evidence" value="ECO:0007669"/>
    <property type="project" value="InterPro"/>
</dbReference>
<dbReference type="Proteomes" id="UP000524246">
    <property type="component" value="Unassembled WGS sequence"/>
</dbReference>
<proteinExistence type="predicted"/>
<comment type="caution">
    <text evidence="3">The sequence shown here is derived from an EMBL/GenBank/DDBJ whole genome shotgun (WGS) entry which is preliminary data.</text>
</comment>
<accession>A0A7X9IKJ6</accession>
<evidence type="ECO:0000256" key="1">
    <source>
        <dbReference type="ARBA" id="ARBA00003217"/>
    </source>
</evidence>
<name>A0A7X9IKJ6_9DELT</name>